<name>A0ABQ9IQ60_9NEOP</name>
<gene>
    <name evidence="2" type="ORF">PR048_003926</name>
</gene>
<evidence type="ECO:0000313" key="3">
    <source>
        <dbReference type="Proteomes" id="UP001159363"/>
    </source>
</evidence>
<proteinExistence type="predicted"/>
<protein>
    <recommendedName>
        <fullName evidence="1">Peptidase S1 domain-containing protein</fullName>
    </recommendedName>
</protein>
<accession>A0ABQ9IQ60</accession>
<evidence type="ECO:0000259" key="1">
    <source>
        <dbReference type="Pfam" id="PF00089"/>
    </source>
</evidence>
<dbReference type="InterPro" id="IPR043504">
    <property type="entry name" value="Peptidase_S1_PA_chymotrypsin"/>
</dbReference>
<reference evidence="2 3" key="1">
    <citation type="submission" date="2023-02" db="EMBL/GenBank/DDBJ databases">
        <title>LHISI_Scaffold_Assembly.</title>
        <authorList>
            <person name="Stuart O.P."/>
            <person name="Cleave R."/>
            <person name="Magrath M.J.L."/>
            <person name="Mikheyev A.S."/>
        </authorList>
    </citation>
    <scope>NUCLEOTIDE SEQUENCE [LARGE SCALE GENOMIC DNA]</scope>
    <source>
        <strain evidence="2">Daus_M_001</strain>
        <tissue evidence="2">Leg muscle</tissue>
    </source>
</reference>
<dbReference type="SUPFAM" id="SSF50494">
    <property type="entry name" value="Trypsin-like serine proteases"/>
    <property type="match status" value="1"/>
</dbReference>
<evidence type="ECO:0000313" key="2">
    <source>
        <dbReference type="EMBL" id="KAJ8898566.1"/>
    </source>
</evidence>
<comment type="caution">
    <text evidence="2">The sequence shown here is derived from an EMBL/GenBank/DDBJ whole genome shotgun (WGS) entry which is preliminary data.</text>
</comment>
<dbReference type="PANTHER" id="PTHR24260:SF143">
    <property type="entry name" value="SERINE PROTEASE GD-LIKE PROTEIN"/>
    <property type="match status" value="1"/>
</dbReference>
<dbReference type="Proteomes" id="UP001159363">
    <property type="component" value="Chromosome 1"/>
</dbReference>
<dbReference type="PANTHER" id="PTHR24260">
    <property type="match status" value="1"/>
</dbReference>
<dbReference type="Gene3D" id="2.40.10.10">
    <property type="entry name" value="Trypsin-like serine proteases"/>
    <property type="match status" value="1"/>
</dbReference>
<organism evidence="2 3">
    <name type="scientific">Dryococelus australis</name>
    <dbReference type="NCBI Taxonomy" id="614101"/>
    <lineage>
        <taxon>Eukaryota</taxon>
        <taxon>Metazoa</taxon>
        <taxon>Ecdysozoa</taxon>
        <taxon>Arthropoda</taxon>
        <taxon>Hexapoda</taxon>
        <taxon>Insecta</taxon>
        <taxon>Pterygota</taxon>
        <taxon>Neoptera</taxon>
        <taxon>Polyneoptera</taxon>
        <taxon>Phasmatodea</taxon>
        <taxon>Verophasmatodea</taxon>
        <taxon>Anareolatae</taxon>
        <taxon>Phasmatidae</taxon>
        <taxon>Eurycanthinae</taxon>
        <taxon>Dryococelus</taxon>
    </lineage>
</organism>
<dbReference type="InterPro" id="IPR009003">
    <property type="entry name" value="Peptidase_S1_PA"/>
</dbReference>
<dbReference type="InterPro" id="IPR001254">
    <property type="entry name" value="Trypsin_dom"/>
</dbReference>
<feature type="domain" description="Peptidase S1" evidence="1">
    <location>
        <begin position="6"/>
        <end position="69"/>
    </location>
</feature>
<dbReference type="Pfam" id="PF00089">
    <property type="entry name" value="Trypsin"/>
    <property type="match status" value="1"/>
</dbReference>
<keyword evidence="3" id="KW-1185">Reference proteome</keyword>
<dbReference type="InterPro" id="IPR051333">
    <property type="entry name" value="CLIP_Serine_Protease"/>
</dbReference>
<dbReference type="EMBL" id="JARBHB010000001">
    <property type="protein sequence ID" value="KAJ8898566.1"/>
    <property type="molecule type" value="Genomic_DNA"/>
</dbReference>
<sequence length="74" mass="8036">MVCVVKECVVCAGTSVCPGDSGSGLVFEQSKLWYLRGVVSVGVSPEQGTKCYTDQYTAFTTVSKFLPFIKQDYP</sequence>